<gene>
    <name evidence="1" type="ORF">PR002_g29649</name>
    <name evidence="2" type="ORF">PR003_g29672</name>
</gene>
<evidence type="ECO:0000313" key="1">
    <source>
        <dbReference type="EMBL" id="KAE8962272.1"/>
    </source>
</evidence>
<organism evidence="1 4">
    <name type="scientific">Phytophthora rubi</name>
    <dbReference type="NCBI Taxonomy" id="129364"/>
    <lineage>
        <taxon>Eukaryota</taxon>
        <taxon>Sar</taxon>
        <taxon>Stramenopiles</taxon>
        <taxon>Oomycota</taxon>
        <taxon>Peronosporomycetes</taxon>
        <taxon>Peronosporales</taxon>
        <taxon>Peronosporaceae</taxon>
        <taxon>Phytophthora</taxon>
    </lineage>
</organism>
<sequence>MQQPTRTTTLTKAVACVAVGAVVVSGNAGAAAANVAVVAAFRIDETSLGNGDRMCGVALIGQENPAAE</sequence>
<evidence type="ECO:0000313" key="2">
    <source>
        <dbReference type="EMBL" id="KAE9274227.1"/>
    </source>
</evidence>
<comment type="caution">
    <text evidence="1">The sequence shown here is derived from an EMBL/GenBank/DDBJ whole genome shotgun (WGS) entry which is preliminary data.</text>
</comment>
<dbReference type="EMBL" id="QXFU01006024">
    <property type="protein sequence ID" value="KAE8962272.1"/>
    <property type="molecule type" value="Genomic_DNA"/>
</dbReference>
<evidence type="ECO:0000313" key="3">
    <source>
        <dbReference type="Proteomes" id="UP000434957"/>
    </source>
</evidence>
<dbReference type="AlphaFoldDB" id="A0A6A3GZL9"/>
<keyword evidence="3" id="KW-1185">Reference proteome</keyword>
<proteinExistence type="predicted"/>
<dbReference type="Proteomes" id="UP000434957">
    <property type="component" value="Unassembled WGS sequence"/>
</dbReference>
<reference evidence="1 4" key="1">
    <citation type="submission" date="2018-09" db="EMBL/GenBank/DDBJ databases">
        <title>Genomic investigation of the strawberry pathogen Phytophthora fragariae indicates pathogenicity is determined by transcriptional variation in three key races.</title>
        <authorList>
            <person name="Adams T.M."/>
            <person name="Armitage A.D."/>
            <person name="Sobczyk M.K."/>
            <person name="Bates H.J."/>
            <person name="Dunwell J.M."/>
            <person name="Nellist C.F."/>
            <person name="Harrison R.J."/>
        </authorList>
    </citation>
    <scope>NUCLEOTIDE SEQUENCE [LARGE SCALE GENOMIC DNA]</scope>
    <source>
        <strain evidence="1 4">SCRP324</strain>
        <strain evidence="2 3">SCRP333</strain>
    </source>
</reference>
<accession>A0A6A3GZL9</accession>
<dbReference type="EMBL" id="QXFT01005104">
    <property type="protein sequence ID" value="KAE9274227.1"/>
    <property type="molecule type" value="Genomic_DNA"/>
</dbReference>
<protein>
    <submittedName>
        <fullName evidence="1">Uncharacterized protein</fullName>
    </submittedName>
</protein>
<dbReference type="Proteomes" id="UP000435112">
    <property type="component" value="Unassembled WGS sequence"/>
</dbReference>
<evidence type="ECO:0000313" key="4">
    <source>
        <dbReference type="Proteomes" id="UP000435112"/>
    </source>
</evidence>
<name>A0A6A3GZL9_9STRA</name>